<keyword evidence="1" id="KW-1133">Transmembrane helix</keyword>
<sequence>MFENLAGLHPMIVHFPIVLFVSYFLVEVSNLFFKQSIVDAVNFIILLAGVLFSVVAVLTGNQAYNAALHILQSKPAEIVKVLELHETMATISLWLFTAILFLRYYLFSKNKLTQKWKILISIIAFFGVIFIYQTAFLGGKLVFDFGVGTKFFTK</sequence>
<dbReference type="AlphaFoldDB" id="A0AAE3P113"/>
<reference evidence="3" key="1">
    <citation type="submission" date="2023-03" db="EMBL/GenBank/DDBJ databases">
        <title>Stygiobacter electus gen. nov., sp. nov., facultatively anaerobic thermotolerant bacterium of the class Ignavibacteria from a well of Yessentuki mineral water deposit.</title>
        <authorList>
            <person name="Podosokorskaya O.A."/>
            <person name="Elcheninov A.G."/>
            <person name="Petrova N.F."/>
            <person name="Zavarzina D.G."/>
            <person name="Kublanov I.V."/>
            <person name="Merkel A.Y."/>
        </authorList>
    </citation>
    <scope>NUCLEOTIDE SEQUENCE</scope>
    <source>
        <strain evidence="3">09-Me</strain>
    </source>
</reference>
<feature type="domain" description="DUF2231" evidence="2">
    <location>
        <begin position="8"/>
        <end position="150"/>
    </location>
</feature>
<proteinExistence type="predicted"/>
<accession>A0AAE3P113</accession>
<gene>
    <name evidence="3" type="ORF">P0M35_01635</name>
</gene>
<keyword evidence="4" id="KW-1185">Reference proteome</keyword>
<protein>
    <submittedName>
        <fullName evidence="3">DUF2231 domain-containing protein</fullName>
    </submittedName>
</protein>
<keyword evidence="1" id="KW-0472">Membrane</keyword>
<keyword evidence="1" id="KW-0812">Transmembrane</keyword>
<name>A0AAE3P113_9BACT</name>
<feature type="transmembrane region" description="Helical" evidence="1">
    <location>
        <begin position="118"/>
        <end position="137"/>
    </location>
</feature>
<feature type="transmembrane region" description="Helical" evidence="1">
    <location>
        <begin position="84"/>
        <end position="106"/>
    </location>
</feature>
<evidence type="ECO:0000313" key="3">
    <source>
        <dbReference type="EMBL" id="MDF1610840.1"/>
    </source>
</evidence>
<feature type="transmembrane region" description="Helical" evidence="1">
    <location>
        <begin position="40"/>
        <end position="64"/>
    </location>
</feature>
<organism evidence="3 4">
    <name type="scientific">Stygiobacter electus</name>
    <dbReference type="NCBI Taxonomy" id="3032292"/>
    <lineage>
        <taxon>Bacteria</taxon>
        <taxon>Pseudomonadati</taxon>
        <taxon>Ignavibacteriota</taxon>
        <taxon>Ignavibacteria</taxon>
        <taxon>Ignavibacteriales</taxon>
        <taxon>Melioribacteraceae</taxon>
        <taxon>Stygiobacter</taxon>
    </lineage>
</organism>
<evidence type="ECO:0000313" key="4">
    <source>
        <dbReference type="Proteomes" id="UP001221302"/>
    </source>
</evidence>
<evidence type="ECO:0000259" key="2">
    <source>
        <dbReference type="Pfam" id="PF09990"/>
    </source>
</evidence>
<dbReference type="Pfam" id="PF09990">
    <property type="entry name" value="DUF2231"/>
    <property type="match status" value="1"/>
</dbReference>
<evidence type="ECO:0000256" key="1">
    <source>
        <dbReference type="SAM" id="Phobius"/>
    </source>
</evidence>
<comment type="caution">
    <text evidence="3">The sequence shown here is derived from an EMBL/GenBank/DDBJ whole genome shotgun (WGS) entry which is preliminary data.</text>
</comment>
<dbReference type="InterPro" id="IPR019251">
    <property type="entry name" value="DUF2231_TM"/>
</dbReference>
<dbReference type="EMBL" id="JARGDL010000002">
    <property type="protein sequence ID" value="MDF1610840.1"/>
    <property type="molecule type" value="Genomic_DNA"/>
</dbReference>
<dbReference type="Proteomes" id="UP001221302">
    <property type="component" value="Unassembled WGS sequence"/>
</dbReference>
<dbReference type="RefSeq" id="WP_321534607.1">
    <property type="nucleotide sequence ID" value="NZ_JARGDL010000002.1"/>
</dbReference>
<feature type="transmembrane region" description="Helical" evidence="1">
    <location>
        <begin position="12"/>
        <end position="33"/>
    </location>
</feature>